<keyword evidence="3" id="KW-0378">Hydrolase</keyword>
<keyword evidence="2" id="KW-0472">Membrane</keyword>
<dbReference type="InterPro" id="IPR012340">
    <property type="entry name" value="NA-bd_OB-fold"/>
</dbReference>
<feature type="region of interest" description="Disordered" evidence="1">
    <location>
        <begin position="181"/>
        <end position="220"/>
    </location>
</feature>
<comment type="caution">
    <text evidence="3">The sequence shown here is derived from an EMBL/GenBank/DDBJ whole genome shotgun (WGS) entry which is preliminary data.</text>
</comment>
<gene>
    <name evidence="3" type="ORF">CTI12_AA261420</name>
</gene>
<evidence type="ECO:0000256" key="2">
    <source>
        <dbReference type="SAM" id="Phobius"/>
    </source>
</evidence>
<keyword evidence="3" id="KW-0645">Protease</keyword>
<protein>
    <submittedName>
        <fullName evidence="3">Ulp1 protease family, C-terminal catalytic domain-containing protein</fullName>
    </submittedName>
</protein>
<organism evidence="3 4">
    <name type="scientific">Artemisia annua</name>
    <name type="common">Sweet wormwood</name>
    <dbReference type="NCBI Taxonomy" id="35608"/>
    <lineage>
        <taxon>Eukaryota</taxon>
        <taxon>Viridiplantae</taxon>
        <taxon>Streptophyta</taxon>
        <taxon>Embryophyta</taxon>
        <taxon>Tracheophyta</taxon>
        <taxon>Spermatophyta</taxon>
        <taxon>Magnoliopsida</taxon>
        <taxon>eudicotyledons</taxon>
        <taxon>Gunneridae</taxon>
        <taxon>Pentapetalae</taxon>
        <taxon>asterids</taxon>
        <taxon>campanulids</taxon>
        <taxon>Asterales</taxon>
        <taxon>Asteraceae</taxon>
        <taxon>Asteroideae</taxon>
        <taxon>Anthemideae</taxon>
        <taxon>Artemisiinae</taxon>
        <taxon>Artemisia</taxon>
    </lineage>
</organism>
<feature type="compositionally biased region" description="Low complexity" evidence="1">
    <location>
        <begin position="192"/>
        <end position="209"/>
    </location>
</feature>
<dbReference type="OrthoDB" id="1436008at2759"/>
<dbReference type="Proteomes" id="UP000245207">
    <property type="component" value="Unassembled WGS sequence"/>
</dbReference>
<dbReference type="Gene3D" id="2.40.50.140">
    <property type="entry name" value="Nucleic acid-binding proteins"/>
    <property type="match status" value="1"/>
</dbReference>
<feature type="compositionally biased region" description="Low complexity" evidence="1">
    <location>
        <begin position="324"/>
        <end position="333"/>
    </location>
</feature>
<evidence type="ECO:0000256" key="1">
    <source>
        <dbReference type="SAM" id="MobiDB-lite"/>
    </source>
</evidence>
<proteinExistence type="predicted"/>
<evidence type="ECO:0000313" key="4">
    <source>
        <dbReference type="Proteomes" id="UP000245207"/>
    </source>
</evidence>
<dbReference type="EMBL" id="PKPP01002792">
    <property type="protein sequence ID" value="PWA73087.1"/>
    <property type="molecule type" value="Genomic_DNA"/>
</dbReference>
<keyword evidence="2" id="KW-0812">Transmembrane</keyword>
<sequence length="629" mass="71201">MGVNLTPGAISTIVIGKCIENDLRPVLEVTYIQSLPIRFKDGKWYGVMLSDSSFRQFGCIPSEIFISKQLQKGSIVQLTKFQLTKSKVITSNGKGEIVNKRYVLYLYFQGLFVTAYLVFGLCFLINLCNYILVCDLNLLRTTCDIIGDPKPLPNNETPLVVATTPTIAHEDHVDSHLNENVDDSHHVEEPPTSKQKSSTSTQKCSSHSPTQNKKRKLQPSDDIISGFENNISKLVSMIVEKTIEDGLGACYKKLGTLEEVLRQEELELPVPDEDIPNFGSTVGAFIQWPIGAIARFSILLGLPKTATTRAAAKSTLPTNVQGPSTSTKSTVTKNVQGPSTECAALVIVPTITQASKKRKKTLKEPVKLSKAEKEKADIRKRLHSLKEDIDERSEAVKKGYYHWMAHEDCAMPQMVYFKKEIFRDADDFTLPINPIDIIELLTAEKLGTNILTLFLRSLYILKENSPNRNNKTGFLNPEMITADTHMDTDINVEIYLTEALKCETSGYDFFVAPYLQSGHHVLLIICPKHGRGFILDSYKWEKKRTKETYYLVKQVERAVGHLSWELLVVNLQEDTWECGFYVMKWVLDFVLKYQHDDFPNILPWGEERSLSISEIDAIVNAWFSLWRDF</sequence>
<keyword evidence="4" id="KW-1185">Reference proteome</keyword>
<accession>A0A2U1NHW4</accession>
<dbReference type="InterPro" id="IPR038765">
    <property type="entry name" value="Papain-like_cys_pep_sf"/>
</dbReference>
<dbReference type="PANTHER" id="PTHR33018">
    <property type="entry name" value="OS10G0338966 PROTEIN-RELATED"/>
    <property type="match status" value="1"/>
</dbReference>
<feature type="transmembrane region" description="Helical" evidence="2">
    <location>
        <begin position="104"/>
        <end position="132"/>
    </location>
</feature>
<dbReference type="GO" id="GO:0008233">
    <property type="term" value="F:peptidase activity"/>
    <property type="evidence" value="ECO:0007669"/>
    <property type="project" value="UniProtKB-KW"/>
</dbReference>
<keyword evidence="2" id="KW-1133">Transmembrane helix</keyword>
<dbReference type="Gene3D" id="3.40.395.10">
    <property type="entry name" value="Adenoviral Proteinase, Chain A"/>
    <property type="match status" value="1"/>
</dbReference>
<evidence type="ECO:0000313" key="3">
    <source>
        <dbReference type="EMBL" id="PWA73087.1"/>
    </source>
</evidence>
<feature type="compositionally biased region" description="Basic and acidic residues" evidence="1">
    <location>
        <begin position="181"/>
        <end position="191"/>
    </location>
</feature>
<dbReference type="SUPFAM" id="SSF54001">
    <property type="entry name" value="Cysteine proteinases"/>
    <property type="match status" value="1"/>
</dbReference>
<reference evidence="3 4" key="1">
    <citation type="journal article" date="2018" name="Mol. Plant">
        <title>The genome of Artemisia annua provides insight into the evolution of Asteraceae family and artemisinin biosynthesis.</title>
        <authorList>
            <person name="Shen Q."/>
            <person name="Zhang L."/>
            <person name="Liao Z."/>
            <person name="Wang S."/>
            <person name="Yan T."/>
            <person name="Shi P."/>
            <person name="Liu M."/>
            <person name="Fu X."/>
            <person name="Pan Q."/>
            <person name="Wang Y."/>
            <person name="Lv Z."/>
            <person name="Lu X."/>
            <person name="Zhang F."/>
            <person name="Jiang W."/>
            <person name="Ma Y."/>
            <person name="Chen M."/>
            <person name="Hao X."/>
            <person name="Li L."/>
            <person name="Tang Y."/>
            <person name="Lv G."/>
            <person name="Zhou Y."/>
            <person name="Sun X."/>
            <person name="Brodelius P.E."/>
            <person name="Rose J.K.C."/>
            <person name="Tang K."/>
        </authorList>
    </citation>
    <scope>NUCLEOTIDE SEQUENCE [LARGE SCALE GENOMIC DNA]</scope>
    <source>
        <strain evidence="4">cv. Huhao1</strain>
        <tissue evidence="3">Leaf</tissue>
    </source>
</reference>
<feature type="region of interest" description="Disordered" evidence="1">
    <location>
        <begin position="313"/>
        <end position="334"/>
    </location>
</feature>
<dbReference type="AlphaFoldDB" id="A0A2U1NHW4"/>
<dbReference type="GO" id="GO:0006508">
    <property type="term" value="P:proteolysis"/>
    <property type="evidence" value="ECO:0007669"/>
    <property type="project" value="UniProtKB-KW"/>
</dbReference>
<dbReference type="PANTHER" id="PTHR33018:SF37">
    <property type="entry name" value="TRANSPOSASE TNP1_EN_SPM-LIKE DOMAIN-CONTAINING PROTEIN"/>
    <property type="match status" value="1"/>
</dbReference>
<name>A0A2U1NHW4_ARTAN</name>